<protein>
    <submittedName>
        <fullName evidence="2">GSCFA family protein</fullName>
    </submittedName>
</protein>
<organism evidence="2 3">
    <name type="scientific">Ruegeria marina</name>
    <dbReference type="NCBI Taxonomy" id="639004"/>
    <lineage>
        <taxon>Bacteria</taxon>
        <taxon>Pseudomonadati</taxon>
        <taxon>Pseudomonadota</taxon>
        <taxon>Alphaproteobacteria</taxon>
        <taxon>Rhodobacterales</taxon>
        <taxon>Roseobacteraceae</taxon>
        <taxon>Ruegeria</taxon>
    </lineage>
</organism>
<reference evidence="3" key="1">
    <citation type="submission" date="2016-10" db="EMBL/GenBank/DDBJ databases">
        <authorList>
            <person name="Varghese N."/>
            <person name="Submissions S."/>
        </authorList>
    </citation>
    <scope>NUCLEOTIDE SEQUENCE [LARGE SCALE GENOMIC DNA]</scope>
    <source>
        <strain evidence="3">CGMCC 1.9108</strain>
    </source>
</reference>
<proteinExistence type="predicted"/>
<sequence length="355" mass="40117">MKSRTPYSELPARQFWRTAVAEPGPFGLQDLHRPKFQISPDHKIITAGSCFAQTLSRALKQRSYTWLDAEPAPPMMLPETARRYNYGIFSTRTGNIYTVALLRQWLDWAFEPETANQETWLGENGRLYDPVRPTVEPEGFADETAFLAAREQTFASLRQAIRTADILLFTLGLTEAWLNRETGMIYQMCPGTQGGEFDPARHELVNYFSDAILRDFEAIMQRLKVENPDIKVILTVSPVSLTATAVPDSHALVANTYTKSTLRSVAGEATRRWKNVDYFPSYELVAAPAMRGMFYNPNQRTISPAGVDFVMRHFFQSYSGSLTAVPGLQAAGMRPASQDDEPVCNEMILDFYNER</sequence>
<evidence type="ECO:0000259" key="1">
    <source>
        <dbReference type="Pfam" id="PF08885"/>
    </source>
</evidence>
<name>A0A1G7CGI9_9RHOB</name>
<evidence type="ECO:0000313" key="2">
    <source>
        <dbReference type="EMBL" id="SDE37830.1"/>
    </source>
</evidence>
<dbReference type="Proteomes" id="UP000199628">
    <property type="component" value="Unassembled WGS sequence"/>
</dbReference>
<dbReference type="Pfam" id="PF08885">
    <property type="entry name" value="GSCFA"/>
    <property type="match status" value="1"/>
</dbReference>
<dbReference type="AlphaFoldDB" id="A0A1G7CGI9"/>
<feature type="domain" description="GSCFA" evidence="1">
    <location>
        <begin position="43"/>
        <end position="314"/>
    </location>
</feature>
<dbReference type="EMBL" id="FMZV01000018">
    <property type="protein sequence ID" value="SDE37830.1"/>
    <property type="molecule type" value="Genomic_DNA"/>
</dbReference>
<evidence type="ECO:0000313" key="3">
    <source>
        <dbReference type="Proteomes" id="UP000199628"/>
    </source>
</evidence>
<dbReference type="STRING" id="639004.SAMN04488239_11821"/>
<keyword evidence="3" id="KW-1185">Reference proteome</keyword>
<gene>
    <name evidence="2" type="ORF">SAMN04488239_11821</name>
</gene>
<dbReference type="InterPro" id="IPR014982">
    <property type="entry name" value="GSCFA"/>
</dbReference>
<accession>A0A1G7CGI9</accession>